<name>C3KNN7_SINFN</name>
<proteinExistence type="predicted"/>
<dbReference type="OrthoDB" id="9256304at2"/>
<gene>
    <name evidence="2" type="ordered locus">NGR_b02290</name>
</gene>
<dbReference type="HOGENOM" id="CLU_1625749_0_0_5"/>
<dbReference type="KEGG" id="rhi:NGR_b02290"/>
<dbReference type="Proteomes" id="UP000001054">
    <property type="component" value="Plasmid pNGR234b"/>
</dbReference>
<reference evidence="3" key="1">
    <citation type="journal article" date="2004" name="J. Bacteriol.">
        <title>An evolutionary hot spot: the pNGR234b replicon of Rhizobium sp. strain NGR234.</title>
        <authorList>
            <person name="Streit W.R."/>
            <person name="Schmitz R.A."/>
            <person name="Perret X."/>
            <person name="Staehelin C."/>
            <person name="Deakin W.J."/>
            <person name="Raasch C."/>
            <person name="Liesegang H."/>
            <person name="Broughton W.J."/>
        </authorList>
    </citation>
    <scope>NUCLEOTIDE SEQUENCE [LARGE SCALE GENOMIC DNA]</scope>
    <source>
        <strain evidence="3">NBRC 101917 / NGR234</strain>
    </source>
</reference>
<feature type="region of interest" description="Disordered" evidence="1">
    <location>
        <begin position="59"/>
        <end position="108"/>
    </location>
</feature>
<dbReference type="EMBL" id="CP000874">
    <property type="protein sequence ID" value="ACP21695.1"/>
    <property type="molecule type" value="Genomic_DNA"/>
</dbReference>
<geneLocation type="plasmid" evidence="3">
    <name>sym pNGR234b</name>
</geneLocation>
<reference evidence="2 3" key="2">
    <citation type="journal article" date="2009" name="Appl. Environ. Microbiol.">
        <title>Rhizobium sp. strain NGR234 possesses a remarkable number of secretion systems.</title>
        <authorList>
            <person name="Schmeisser C."/>
            <person name="Liesegang H."/>
            <person name="Krysciak D."/>
            <person name="Bakkou N."/>
            <person name="Le Quere A."/>
            <person name="Wollherr A."/>
            <person name="Heinemeyer I."/>
            <person name="Morgenstern B."/>
            <person name="Pommerening-Roeser A."/>
            <person name="Flores M."/>
            <person name="Palacios R."/>
            <person name="Brenner S."/>
            <person name="Gottschalk G."/>
            <person name="Schmitz R.A."/>
            <person name="Broughton W.J."/>
            <person name="Perret X."/>
            <person name="Strittmatter A.W."/>
            <person name="Streit W.R."/>
        </authorList>
    </citation>
    <scope>NUCLEOTIDE SEQUENCE [LARGE SCALE GENOMIC DNA]</scope>
    <source>
        <strain evidence="3">NBRC 101917 / NGR234</strain>
    </source>
</reference>
<dbReference type="AlphaFoldDB" id="C3KNN7"/>
<organism evidence="2 3">
    <name type="scientific">Sinorhizobium fredii (strain NBRC 101917 / NGR234)</name>
    <dbReference type="NCBI Taxonomy" id="394"/>
    <lineage>
        <taxon>Bacteria</taxon>
        <taxon>Pseudomonadati</taxon>
        <taxon>Pseudomonadota</taxon>
        <taxon>Alphaproteobacteria</taxon>
        <taxon>Hyphomicrobiales</taxon>
        <taxon>Rhizobiaceae</taxon>
        <taxon>Sinorhizobium/Ensifer group</taxon>
        <taxon>Sinorhizobium</taxon>
    </lineage>
</organism>
<evidence type="ECO:0000313" key="2">
    <source>
        <dbReference type="EMBL" id="ACP21695.1"/>
    </source>
</evidence>
<sequence>MLVTNTCGVEPRPCTEPPLFFDARSGSRRRWISRQDGRIVENDKNAVAENGAQHALGGYRVVPNEGKPFGTQQRSRDIPGGDRDRECASVPGGRLEKSSEGLRQTQRSNLRRAYPFAFPAGISRASDKSGMRKNVCGFPPASRSNLLESITLMILGRSGLKSS</sequence>
<evidence type="ECO:0000313" key="3">
    <source>
        <dbReference type="Proteomes" id="UP000001054"/>
    </source>
</evidence>
<protein>
    <submittedName>
        <fullName evidence="2">Uncharacterized protein</fullName>
    </submittedName>
</protein>
<keyword evidence="3" id="KW-1185">Reference proteome</keyword>
<accession>C3KNN7</accession>
<keyword evidence="2" id="KW-0614">Plasmid</keyword>
<evidence type="ECO:0000256" key="1">
    <source>
        <dbReference type="SAM" id="MobiDB-lite"/>
    </source>
</evidence>
<feature type="compositionally biased region" description="Basic and acidic residues" evidence="1">
    <location>
        <begin position="74"/>
        <end position="87"/>
    </location>
</feature>